<evidence type="ECO:0000313" key="3">
    <source>
        <dbReference type="Proteomes" id="UP000683551"/>
    </source>
</evidence>
<feature type="compositionally biased region" description="Low complexity" evidence="1">
    <location>
        <begin position="187"/>
        <end position="223"/>
    </location>
</feature>
<dbReference type="RefSeq" id="WP_273145362.1">
    <property type="nucleotide sequence ID" value="NZ_CP070327.1"/>
</dbReference>
<dbReference type="EMBL" id="CP071137">
    <property type="protein sequence ID" value="QWY77842.1"/>
    <property type="molecule type" value="Genomic_DNA"/>
</dbReference>
<reference evidence="2" key="1">
    <citation type="submission" date="2021-02" db="EMBL/GenBank/DDBJ databases">
        <title>Comparative genomics of Ferrovum myxofaciens strains, predominant extremophile bacteria forming large biofilm stalactites in acid mine ecosystems.</title>
        <authorList>
            <person name="Burkartova K."/>
            <person name="Ridl J."/>
            <person name="Pajer P."/>
            <person name="Falteisek L."/>
        </authorList>
    </citation>
    <scope>NUCLEOTIDE SEQUENCE</scope>
    <source>
        <strain evidence="2">MI1III</strain>
    </source>
</reference>
<organism evidence="2 3">
    <name type="scientific">Ferrovum myxofaciens</name>
    <dbReference type="NCBI Taxonomy" id="416213"/>
    <lineage>
        <taxon>Bacteria</taxon>
        <taxon>Pseudomonadati</taxon>
        <taxon>Pseudomonadota</taxon>
        <taxon>Betaproteobacteria</taxon>
        <taxon>Ferrovales</taxon>
        <taxon>Ferrovaceae</taxon>
        <taxon>Ferrovum</taxon>
    </lineage>
</organism>
<dbReference type="Proteomes" id="UP000683551">
    <property type="component" value="Chromosome"/>
</dbReference>
<proteinExistence type="predicted"/>
<feature type="region of interest" description="Disordered" evidence="1">
    <location>
        <begin position="178"/>
        <end position="242"/>
    </location>
</feature>
<protein>
    <submittedName>
        <fullName evidence="2">LPP20 family lipoprotein</fullName>
    </submittedName>
</protein>
<keyword evidence="2" id="KW-0449">Lipoprotein</keyword>
<evidence type="ECO:0000313" key="2">
    <source>
        <dbReference type="EMBL" id="QWY77842.1"/>
    </source>
</evidence>
<gene>
    <name evidence="2" type="ORF">JZL65_01770</name>
</gene>
<dbReference type="AlphaFoldDB" id="A0A9E6SXT9"/>
<accession>A0A9E6SXT9</accession>
<evidence type="ECO:0000256" key="1">
    <source>
        <dbReference type="SAM" id="MobiDB-lite"/>
    </source>
</evidence>
<dbReference type="Gene3D" id="3.10.28.20">
    <property type="entry name" value="Acetamidase/Formamidase-like domains"/>
    <property type="match status" value="1"/>
</dbReference>
<sequence>MADIAKDQAHADKVRESAEDARLAKQQAALAEEAKTMPEWVIQVPPTDEKGFYAVGQGDSESLRVSMEKAKLDGEFGLAEQFKNSISGQLRHSDKEGLMGHQEEFSRLVDNLISEVSVSGYEVIHQDVRPINGRFRAYILVRLPFNSINRVLREQDAKTSSVEIKQDYSDMFARIDKKQKEAHEQAAEQSAQSAAKQTATQAQSAPPALPATTATPSPAPITSIPLNASKGPADNLPLDEKL</sequence>
<feature type="region of interest" description="Disordered" evidence="1">
    <location>
        <begin position="1"/>
        <end position="20"/>
    </location>
</feature>
<name>A0A9E6SXT9_9PROT</name>